<evidence type="ECO:0000256" key="1">
    <source>
        <dbReference type="PIRSR" id="PIRSR632852-1"/>
    </source>
</evidence>
<sequence length="279" mass="32173">MSTQFPTPQECHHSYPFPIPCLPDDFHLTQQKNQDCKEEIEPTVMKEKLDLDMLYYSPFLSAAISKELFIYLGKELPFYRVDYKTNRAGVETEVLTPRFTTVFGVDESSFFTDDGRLLDRGPQLPVPQDRCRTCIPRPIQQCLDAMRQYVERRTGGRFNFVLISYHSVDERFLGNNPIIASLSLGPRRDFLMKPKFDMNNSLKLSLSSGDMLLIRSTTQAKWLHSIPKRSGPSNSAASWAGTGRINTTFRKAIVREGTENYHWWPVFEWDDEAGKMIRA</sequence>
<feature type="binding site" evidence="1">
    <location>
        <position position="224"/>
    </location>
    <ligand>
        <name>2-oxoglutarate</name>
        <dbReference type="ChEBI" id="CHEBI:16810"/>
    </ligand>
</feature>
<dbReference type="GO" id="GO:0051747">
    <property type="term" value="F:cytosine C-5 DNA demethylase activity"/>
    <property type="evidence" value="ECO:0007669"/>
    <property type="project" value="TreeGrafter"/>
</dbReference>
<feature type="binding site" evidence="1">
    <location>
        <position position="166"/>
    </location>
    <ligand>
        <name>2-oxoglutarate</name>
        <dbReference type="ChEBI" id="CHEBI:16810"/>
    </ligand>
</feature>
<dbReference type="GO" id="GO:0035516">
    <property type="term" value="F:broad specificity oxidative DNA demethylase activity"/>
    <property type="evidence" value="ECO:0007669"/>
    <property type="project" value="TreeGrafter"/>
</dbReference>
<organism evidence="3 4">
    <name type="scientific">Choiromyces venosus 120613-1</name>
    <dbReference type="NCBI Taxonomy" id="1336337"/>
    <lineage>
        <taxon>Eukaryota</taxon>
        <taxon>Fungi</taxon>
        <taxon>Dikarya</taxon>
        <taxon>Ascomycota</taxon>
        <taxon>Pezizomycotina</taxon>
        <taxon>Pezizomycetes</taxon>
        <taxon>Pezizales</taxon>
        <taxon>Tuberaceae</taxon>
        <taxon>Choiromyces</taxon>
    </lineage>
</organism>
<dbReference type="InterPro" id="IPR027450">
    <property type="entry name" value="AlkB-like"/>
</dbReference>
<feature type="domain" description="Alpha-ketoglutarate-dependent dioxygenase AlkB-like" evidence="2">
    <location>
        <begin position="53"/>
        <end position="250"/>
    </location>
</feature>
<feature type="binding site" evidence="1">
    <location>
        <position position="169"/>
    </location>
    <ligand>
        <name>substrate</name>
    </ligand>
</feature>
<dbReference type="InterPro" id="IPR032852">
    <property type="entry name" value="ALKBH2"/>
</dbReference>
<dbReference type="OrthoDB" id="545910at2759"/>
<dbReference type="SUPFAM" id="SSF51197">
    <property type="entry name" value="Clavaminate synthase-like"/>
    <property type="match status" value="1"/>
</dbReference>
<dbReference type="GO" id="GO:0008198">
    <property type="term" value="F:ferrous iron binding"/>
    <property type="evidence" value="ECO:0007669"/>
    <property type="project" value="TreeGrafter"/>
</dbReference>
<dbReference type="Pfam" id="PF13532">
    <property type="entry name" value="2OG-FeII_Oxy_2"/>
    <property type="match status" value="1"/>
</dbReference>
<gene>
    <name evidence="3" type="ORF">L873DRAFT_1825851</name>
</gene>
<dbReference type="AlphaFoldDB" id="A0A3N4JZY0"/>
<keyword evidence="4" id="KW-1185">Reference proteome</keyword>
<evidence type="ECO:0000313" key="3">
    <source>
        <dbReference type="EMBL" id="RPB03916.1"/>
    </source>
</evidence>
<name>A0A3N4JZY0_9PEZI</name>
<dbReference type="InterPro" id="IPR037151">
    <property type="entry name" value="AlkB-like_sf"/>
</dbReference>
<feature type="binding site" evidence="1">
    <location>
        <position position="244"/>
    </location>
    <ligand>
        <name>2-oxoglutarate</name>
        <dbReference type="ChEBI" id="CHEBI:16810"/>
    </ligand>
</feature>
<dbReference type="PANTHER" id="PTHR31573:SF1">
    <property type="entry name" value="DNA OXIDATIVE DEMETHYLASE ALKBH2"/>
    <property type="match status" value="1"/>
</dbReference>
<dbReference type="PANTHER" id="PTHR31573">
    <property type="entry name" value="ALPHA-KETOGLUTARATE-DEPENDENT DIOXYGENASE ALKB HOMOLOG 2"/>
    <property type="match status" value="1"/>
</dbReference>
<evidence type="ECO:0000313" key="4">
    <source>
        <dbReference type="Proteomes" id="UP000276215"/>
    </source>
</evidence>
<dbReference type="Gene3D" id="2.60.120.590">
    <property type="entry name" value="Alpha-ketoglutarate-dependent dioxygenase AlkB-like"/>
    <property type="match status" value="1"/>
</dbReference>
<evidence type="ECO:0000259" key="2">
    <source>
        <dbReference type="Pfam" id="PF13532"/>
    </source>
</evidence>
<protein>
    <recommendedName>
        <fullName evidence="2">Alpha-ketoglutarate-dependent dioxygenase AlkB-like domain-containing protein</fullName>
    </recommendedName>
</protein>
<dbReference type="EMBL" id="ML120360">
    <property type="protein sequence ID" value="RPB03916.1"/>
    <property type="molecule type" value="Genomic_DNA"/>
</dbReference>
<accession>A0A3N4JZY0</accession>
<feature type="binding site" evidence="1">
    <location>
        <position position="250"/>
    </location>
    <ligand>
        <name>2-oxoglutarate</name>
        <dbReference type="ChEBI" id="CHEBI:16810"/>
    </ligand>
</feature>
<proteinExistence type="predicted"/>
<dbReference type="Proteomes" id="UP000276215">
    <property type="component" value="Unassembled WGS sequence"/>
</dbReference>
<reference evidence="3 4" key="1">
    <citation type="journal article" date="2018" name="Nat. Ecol. Evol.">
        <title>Pezizomycetes genomes reveal the molecular basis of ectomycorrhizal truffle lifestyle.</title>
        <authorList>
            <person name="Murat C."/>
            <person name="Payen T."/>
            <person name="Noel B."/>
            <person name="Kuo A."/>
            <person name="Morin E."/>
            <person name="Chen J."/>
            <person name="Kohler A."/>
            <person name="Krizsan K."/>
            <person name="Balestrini R."/>
            <person name="Da Silva C."/>
            <person name="Montanini B."/>
            <person name="Hainaut M."/>
            <person name="Levati E."/>
            <person name="Barry K.W."/>
            <person name="Belfiori B."/>
            <person name="Cichocki N."/>
            <person name="Clum A."/>
            <person name="Dockter R.B."/>
            <person name="Fauchery L."/>
            <person name="Guy J."/>
            <person name="Iotti M."/>
            <person name="Le Tacon F."/>
            <person name="Lindquist E.A."/>
            <person name="Lipzen A."/>
            <person name="Malagnac F."/>
            <person name="Mello A."/>
            <person name="Molinier V."/>
            <person name="Miyauchi S."/>
            <person name="Poulain J."/>
            <person name="Riccioni C."/>
            <person name="Rubini A."/>
            <person name="Sitrit Y."/>
            <person name="Splivallo R."/>
            <person name="Traeger S."/>
            <person name="Wang M."/>
            <person name="Zifcakova L."/>
            <person name="Wipf D."/>
            <person name="Zambonelli A."/>
            <person name="Paolocci F."/>
            <person name="Nowrousian M."/>
            <person name="Ottonello S."/>
            <person name="Baldrian P."/>
            <person name="Spatafora J.W."/>
            <person name="Henrissat B."/>
            <person name="Nagy L.G."/>
            <person name="Aury J.M."/>
            <person name="Wincker P."/>
            <person name="Grigoriev I.V."/>
            <person name="Bonfante P."/>
            <person name="Martin F.M."/>
        </authorList>
    </citation>
    <scope>NUCLEOTIDE SEQUENCE [LARGE SCALE GENOMIC DNA]</scope>
    <source>
        <strain evidence="3 4">120613-1</strain>
    </source>
</reference>
<dbReference type="STRING" id="1336337.A0A3N4JZY0"/>
<feature type="binding site" evidence="1">
    <location>
        <position position="248"/>
    </location>
    <ligand>
        <name>2-oxoglutarate</name>
        <dbReference type="ChEBI" id="CHEBI:16810"/>
    </ligand>
</feature>
<dbReference type="GO" id="GO:0006307">
    <property type="term" value="P:DNA alkylation repair"/>
    <property type="evidence" value="ECO:0007669"/>
    <property type="project" value="TreeGrafter"/>
</dbReference>